<dbReference type="Pfam" id="PF08299">
    <property type="entry name" value="Bac_DnaA_C"/>
    <property type="match status" value="1"/>
</dbReference>
<evidence type="ECO:0000256" key="10">
    <source>
        <dbReference type="RuleBase" id="RU000577"/>
    </source>
</evidence>
<dbReference type="HAMAP" id="MF_00377">
    <property type="entry name" value="DnaA_bact"/>
    <property type="match status" value="1"/>
</dbReference>
<dbReference type="CDD" id="cd06571">
    <property type="entry name" value="Bac_DnaA_C"/>
    <property type="match status" value="1"/>
</dbReference>
<dbReference type="FunFam" id="3.40.50.300:FF:000668">
    <property type="entry name" value="Chromosomal replication initiator protein DnaA"/>
    <property type="match status" value="1"/>
</dbReference>
<feature type="binding site" evidence="8">
    <location>
        <position position="163"/>
    </location>
    <ligand>
        <name>ATP</name>
        <dbReference type="ChEBI" id="CHEBI:30616"/>
    </ligand>
</feature>
<dbReference type="PANTHER" id="PTHR30050">
    <property type="entry name" value="CHROMOSOMAL REPLICATION INITIATOR PROTEIN DNAA"/>
    <property type="match status" value="1"/>
</dbReference>
<dbReference type="CDD" id="cd00009">
    <property type="entry name" value="AAA"/>
    <property type="match status" value="1"/>
</dbReference>
<dbReference type="Gene3D" id="3.30.300.180">
    <property type="match status" value="1"/>
</dbReference>
<evidence type="ECO:0000256" key="5">
    <source>
        <dbReference type="ARBA" id="ARBA00022840"/>
    </source>
</evidence>
<dbReference type="Pfam" id="PF00308">
    <property type="entry name" value="Bac_DnaA"/>
    <property type="match status" value="1"/>
</dbReference>
<dbReference type="RefSeq" id="WP_353714535.1">
    <property type="nucleotide sequence ID" value="NZ_CP159307.1"/>
</dbReference>
<comment type="caution">
    <text evidence="8">Lacks conserved residue(s) required for the propagation of feature annotation.</text>
</comment>
<name>A0AAU8G9Z3_9CHLR</name>
<evidence type="ECO:0000256" key="3">
    <source>
        <dbReference type="ARBA" id="ARBA00022705"/>
    </source>
</evidence>
<dbReference type="Gene3D" id="3.40.50.300">
    <property type="entry name" value="P-loop containing nucleotide triphosphate hydrolases"/>
    <property type="match status" value="1"/>
</dbReference>
<dbReference type="NCBIfam" id="TIGR00362">
    <property type="entry name" value="DnaA"/>
    <property type="match status" value="1"/>
</dbReference>
<accession>A0AAU8G9Z3</accession>
<keyword evidence="2 8" id="KW-0963">Cytoplasm</keyword>
<dbReference type="InterPro" id="IPR010921">
    <property type="entry name" value="Trp_repressor/repl_initiator"/>
</dbReference>
<comment type="subunit">
    <text evidence="8">Oligomerizes as a right-handed, spiral filament on DNA at oriC.</text>
</comment>
<evidence type="ECO:0000256" key="1">
    <source>
        <dbReference type="ARBA" id="ARBA00006583"/>
    </source>
</evidence>
<evidence type="ECO:0000313" key="14">
    <source>
        <dbReference type="EMBL" id="XCH33294.1"/>
    </source>
</evidence>
<comment type="function">
    <text evidence="8 10">Plays an essential role in the initiation and regulation of chromosomal replication. ATP-DnaA binds to the origin of replication (oriC) to initiate formation of the DNA replication initiation complex once per cell cycle. Binds the DnaA box (a 9 base pair repeat at the origin) and separates the double-stranded (ds)DNA. Forms a right-handed helical filament on oriC DNA; dsDNA binds to the exterior of the filament while single-stranded (ss)DNA is stabiized in the filament's interior. The ATP-DnaA-oriC complex binds and stabilizes one strand of the AT-rich DNA unwinding element (DUE), permitting loading of DNA polymerase. After initiation quickly degrades to an ADP-DnaA complex that is not apt for DNA replication. Binds acidic phospholipids.</text>
</comment>
<keyword evidence="6 8" id="KW-0446">Lipid-binding</keyword>
<feature type="region of interest" description="Domain IV, binds dsDNA" evidence="8">
    <location>
        <begin position="331"/>
        <end position="454"/>
    </location>
</feature>
<evidence type="ECO:0000256" key="11">
    <source>
        <dbReference type="RuleBase" id="RU004227"/>
    </source>
</evidence>
<dbReference type="PANTHER" id="PTHR30050:SF2">
    <property type="entry name" value="CHROMOSOMAL REPLICATION INITIATOR PROTEIN DNAA"/>
    <property type="match status" value="1"/>
</dbReference>
<dbReference type="InterPro" id="IPR027417">
    <property type="entry name" value="P-loop_NTPase"/>
</dbReference>
<keyword evidence="7 8" id="KW-0238">DNA-binding</keyword>
<evidence type="ECO:0000256" key="8">
    <source>
        <dbReference type="HAMAP-Rule" id="MF_00377"/>
    </source>
</evidence>
<keyword evidence="5 8" id="KW-0067">ATP-binding</keyword>
<evidence type="ECO:0000256" key="9">
    <source>
        <dbReference type="NCBIfam" id="TIGR00362"/>
    </source>
</evidence>
<dbReference type="AlphaFoldDB" id="A0AAU8G9Z3"/>
<evidence type="ECO:0000256" key="4">
    <source>
        <dbReference type="ARBA" id="ARBA00022741"/>
    </source>
</evidence>
<dbReference type="PRINTS" id="PR00051">
    <property type="entry name" value="DNAA"/>
</dbReference>
<dbReference type="GO" id="GO:0005737">
    <property type="term" value="C:cytoplasm"/>
    <property type="evidence" value="ECO:0007669"/>
    <property type="project" value="UniProtKB-SubCell"/>
</dbReference>
<reference evidence="14" key="1">
    <citation type="submission" date="2024-06" db="EMBL/GenBank/DDBJ databases">
        <title>A Novel Isolate, Dehalogenimonas sp. Strain 4OHTPN, Dechlorinates Aromatic 4 Hydroxy chlorothalonil by a Novel Reductive Dehalogenase.</title>
        <authorList>
            <person name="Liu G."/>
        </authorList>
    </citation>
    <scope>NUCLEOTIDE SEQUENCE</scope>
    <source>
        <strain evidence="14">4OHTPN</strain>
    </source>
</reference>
<dbReference type="SMART" id="SM00382">
    <property type="entry name" value="AAA"/>
    <property type="match status" value="1"/>
</dbReference>
<feature type="binding site" evidence="8">
    <location>
        <position position="160"/>
    </location>
    <ligand>
        <name>ATP</name>
        <dbReference type="ChEBI" id="CHEBI:30616"/>
    </ligand>
</feature>
<dbReference type="SUPFAM" id="SSF52540">
    <property type="entry name" value="P-loop containing nucleoside triphosphate hydrolases"/>
    <property type="match status" value="1"/>
</dbReference>
<feature type="binding site" evidence="8">
    <location>
        <position position="162"/>
    </location>
    <ligand>
        <name>ATP</name>
        <dbReference type="ChEBI" id="CHEBI:30616"/>
    </ligand>
</feature>
<protein>
    <recommendedName>
        <fullName evidence="8 9">Chromosomal replication initiator protein DnaA</fullName>
    </recommendedName>
</protein>
<feature type="region of interest" description="Domain I, interacts with DnaA modulators" evidence="8">
    <location>
        <begin position="1"/>
        <end position="94"/>
    </location>
</feature>
<organism evidence="14">
    <name type="scientific">Dehalogenimonas sp. 4OHTPN</name>
    <dbReference type="NCBI Taxonomy" id="3166643"/>
    <lineage>
        <taxon>Bacteria</taxon>
        <taxon>Bacillati</taxon>
        <taxon>Chloroflexota</taxon>
        <taxon>Dehalococcoidia</taxon>
        <taxon>Dehalococcoidales</taxon>
        <taxon>Dehalococcoidaceae</taxon>
        <taxon>Dehalogenimonas</taxon>
    </lineage>
</organism>
<gene>
    <name evidence="8 14" type="primary">dnaA</name>
    <name evidence="14" type="ORF">ABV300_00005</name>
</gene>
<dbReference type="InterPro" id="IPR024633">
    <property type="entry name" value="DnaA_N_dom"/>
</dbReference>
<dbReference type="EMBL" id="CP159307">
    <property type="protein sequence ID" value="XCH33294.1"/>
    <property type="molecule type" value="Genomic_DNA"/>
</dbReference>
<keyword evidence="3 8" id="KW-0235">DNA replication</keyword>
<dbReference type="InterPro" id="IPR001957">
    <property type="entry name" value="Chromosome_initiator_DnaA"/>
</dbReference>
<comment type="subcellular location">
    <subcellularLocation>
        <location evidence="8">Cytoplasm</location>
    </subcellularLocation>
</comment>
<dbReference type="SUPFAM" id="SSF48295">
    <property type="entry name" value="TrpR-like"/>
    <property type="match status" value="1"/>
</dbReference>
<keyword evidence="4 8" id="KW-0547">Nucleotide-binding</keyword>
<evidence type="ECO:0000259" key="12">
    <source>
        <dbReference type="SMART" id="SM00382"/>
    </source>
</evidence>
<evidence type="ECO:0000256" key="2">
    <source>
        <dbReference type="ARBA" id="ARBA00022490"/>
    </source>
</evidence>
<dbReference type="Gene3D" id="1.10.1750.10">
    <property type="match status" value="1"/>
</dbReference>
<evidence type="ECO:0000259" key="13">
    <source>
        <dbReference type="SMART" id="SM00760"/>
    </source>
</evidence>
<dbReference type="Pfam" id="PF11638">
    <property type="entry name" value="DnaA_N"/>
    <property type="match status" value="1"/>
</dbReference>
<dbReference type="InterPro" id="IPR020591">
    <property type="entry name" value="Chromosome_initiator_DnaA-like"/>
</dbReference>
<dbReference type="GO" id="GO:0008289">
    <property type="term" value="F:lipid binding"/>
    <property type="evidence" value="ECO:0007669"/>
    <property type="project" value="UniProtKB-KW"/>
</dbReference>
<comment type="domain">
    <text evidence="8">Domain I is involved in oligomerization and binding regulators, domain II is flexibile and of varying length in different bacteria, domain III forms the AAA+ region, while domain IV binds dsDNA.</text>
</comment>
<dbReference type="GO" id="GO:0005886">
    <property type="term" value="C:plasma membrane"/>
    <property type="evidence" value="ECO:0007669"/>
    <property type="project" value="TreeGrafter"/>
</dbReference>
<feature type="domain" description="AAA+ ATPase" evidence="12">
    <location>
        <begin position="149"/>
        <end position="278"/>
    </location>
</feature>
<dbReference type="InterPro" id="IPR038454">
    <property type="entry name" value="DnaA_N_sf"/>
</dbReference>
<dbReference type="SMART" id="SM00760">
    <property type="entry name" value="Bac_DnaA_C"/>
    <property type="match status" value="1"/>
</dbReference>
<proteinExistence type="inferred from homology"/>
<dbReference type="GO" id="GO:0003688">
    <property type="term" value="F:DNA replication origin binding"/>
    <property type="evidence" value="ECO:0007669"/>
    <property type="project" value="UniProtKB-UniRule"/>
</dbReference>
<dbReference type="Gene3D" id="1.10.8.60">
    <property type="match status" value="1"/>
</dbReference>
<evidence type="ECO:0000256" key="6">
    <source>
        <dbReference type="ARBA" id="ARBA00023121"/>
    </source>
</evidence>
<dbReference type="InterPro" id="IPR013317">
    <property type="entry name" value="DnaA_dom"/>
</dbReference>
<dbReference type="GO" id="GO:0005524">
    <property type="term" value="F:ATP binding"/>
    <property type="evidence" value="ECO:0007669"/>
    <property type="project" value="UniProtKB-UniRule"/>
</dbReference>
<feature type="binding site" evidence="8">
    <location>
        <position position="164"/>
    </location>
    <ligand>
        <name>ATP</name>
        <dbReference type="ChEBI" id="CHEBI:30616"/>
    </ligand>
</feature>
<evidence type="ECO:0000256" key="7">
    <source>
        <dbReference type="ARBA" id="ARBA00023125"/>
    </source>
</evidence>
<feature type="domain" description="Chromosomal replication initiator DnaA C-terminal" evidence="13">
    <location>
        <begin position="361"/>
        <end position="430"/>
    </location>
</feature>
<dbReference type="GO" id="GO:0006275">
    <property type="term" value="P:regulation of DNA replication"/>
    <property type="evidence" value="ECO:0007669"/>
    <property type="project" value="UniProtKB-UniRule"/>
</dbReference>
<dbReference type="InterPro" id="IPR013159">
    <property type="entry name" value="DnaA_C"/>
</dbReference>
<dbReference type="GO" id="GO:0006270">
    <property type="term" value="P:DNA replication initiation"/>
    <property type="evidence" value="ECO:0007669"/>
    <property type="project" value="UniProtKB-UniRule"/>
</dbReference>
<sequence length="454" mass="50454">MQFDTPAPLHQKDDAAKLWETALGALECSLSRPNFRTWYSRTVGLTWDGRRFTVGVPNSFVAEYLEQNQRSLIEKTLLRLLNCGGVQVIFQVAAGGKPTGHVPRAEPSGIKTSGGHFNPRYDFETFIVGSTNRLAHAAALSAAQKPGEGYNPLFIHGGSGLGKTHLLQAIGQLAERSGKSVRYVSGEQFTSEFISSLKERRAEEFRERYRAVDLLLVDDVQFLAGKTQTEECFFHTFNELHNSCKQIVLSADSPPRAISQMEDRLRSRFEWGLTAEITPPDEKMRLAILKSRADELGAEMPPDVLEYLASEVTRNIRELEGNLNRVLAYARLLRSTITPDMARRALKNIAPAAAVPEKSSEPQLLLAAVAECFGLAPEDLLGRKRDKETATARQVAMFIMKNQNIWSMAEIGKLVGDRAAATVSHACEKISQETECNPLLKRKIIDIESRLGKE</sequence>
<dbReference type="InterPro" id="IPR003593">
    <property type="entry name" value="AAA+_ATPase"/>
</dbReference>
<comment type="similarity">
    <text evidence="1 8 11">Belongs to the DnaA family.</text>
</comment>